<name>A0A951MAY4_9BACT</name>
<dbReference type="PROSITE" id="PS50042">
    <property type="entry name" value="CNMP_BINDING_3"/>
    <property type="match status" value="1"/>
</dbReference>
<dbReference type="Pfam" id="PF00027">
    <property type="entry name" value="cNMP_binding"/>
    <property type="match status" value="1"/>
</dbReference>
<dbReference type="EMBL" id="RPHB01000002">
    <property type="protein sequence ID" value="MBW3466884.1"/>
    <property type="molecule type" value="Genomic_DNA"/>
</dbReference>
<dbReference type="Proteomes" id="UP000727490">
    <property type="component" value="Unassembled WGS sequence"/>
</dbReference>
<sequence length="193" mass="22796">MNDNKQYIQFLKSSFDKYYQTRTEAWEEYVHHCSVVSFNKEEVVKEQNTIERYFYYIIEGSVGLFLWKENNFVCLDFAFEGQFCSDYMSILTNEPTPLQLRALENCKMLRMSKESYHKITHTPLGSVIRTVAAEASFMDKQLQQIDLLTKTAKQRYEVLLSQFPNIQNRISQSHIASYLGITPQSLSRIRREK</sequence>
<evidence type="ECO:0000313" key="2">
    <source>
        <dbReference type="EMBL" id="MBW3466884.1"/>
    </source>
</evidence>
<proteinExistence type="predicted"/>
<feature type="domain" description="Cyclic nucleotide-binding" evidence="1">
    <location>
        <begin position="38"/>
        <end position="119"/>
    </location>
</feature>
<accession>A0A951MAY4</accession>
<evidence type="ECO:0000313" key="3">
    <source>
        <dbReference type="Proteomes" id="UP000727490"/>
    </source>
</evidence>
<reference evidence="2 3" key="1">
    <citation type="journal article" date="2020" name="Syst. Appl. Microbiol.">
        <title>Arthrospiribacter ruber gen. nov., sp. nov., a novel bacterium isolated from Arthrospira cultures.</title>
        <authorList>
            <person name="Waleron M."/>
            <person name="Misztak A."/>
            <person name="Waleron M.M."/>
            <person name="Furmaniak M."/>
            <person name="Mrozik A."/>
            <person name="Waleron K."/>
        </authorList>
    </citation>
    <scope>NUCLEOTIDE SEQUENCE [LARGE SCALE GENOMIC DNA]</scope>
    <source>
        <strain evidence="2 3">DPMB0001</strain>
    </source>
</reference>
<organism evidence="2 3">
    <name type="scientific">Arthrospiribacter ruber</name>
    <dbReference type="NCBI Taxonomy" id="2487934"/>
    <lineage>
        <taxon>Bacteria</taxon>
        <taxon>Pseudomonadati</taxon>
        <taxon>Bacteroidota</taxon>
        <taxon>Cytophagia</taxon>
        <taxon>Cytophagales</taxon>
        <taxon>Cyclobacteriaceae</taxon>
        <taxon>Arthrospiribacter</taxon>
    </lineage>
</organism>
<dbReference type="RefSeq" id="WP_219287100.1">
    <property type="nucleotide sequence ID" value="NZ_RPHB01000002.1"/>
</dbReference>
<evidence type="ECO:0000259" key="1">
    <source>
        <dbReference type="PROSITE" id="PS50042"/>
    </source>
</evidence>
<dbReference type="AlphaFoldDB" id="A0A951MAY4"/>
<gene>
    <name evidence="2" type="ORF">EGN73_03540</name>
</gene>
<protein>
    <submittedName>
        <fullName evidence="2">Crp/Fnr family transcriptional regulator</fullName>
    </submittedName>
</protein>
<keyword evidence="3" id="KW-1185">Reference proteome</keyword>
<comment type="caution">
    <text evidence="2">The sequence shown here is derived from an EMBL/GenBank/DDBJ whole genome shotgun (WGS) entry which is preliminary data.</text>
</comment>
<dbReference type="InterPro" id="IPR000595">
    <property type="entry name" value="cNMP-bd_dom"/>
</dbReference>
<dbReference type="CDD" id="cd00038">
    <property type="entry name" value="CAP_ED"/>
    <property type="match status" value="1"/>
</dbReference>